<dbReference type="AlphaFoldDB" id="A0A6J8AKD3"/>
<dbReference type="InterPro" id="IPR013785">
    <property type="entry name" value="Aldolase_TIM"/>
</dbReference>
<evidence type="ECO:0000256" key="5">
    <source>
        <dbReference type="ARBA" id="ARBA00023004"/>
    </source>
</evidence>
<evidence type="ECO:0000256" key="6">
    <source>
        <dbReference type="ARBA" id="ARBA00023014"/>
    </source>
</evidence>
<dbReference type="SFLD" id="SFLDS00029">
    <property type="entry name" value="Radical_SAM"/>
    <property type="match status" value="1"/>
</dbReference>
<dbReference type="EMBL" id="CACVKT020001605">
    <property type="protein sequence ID" value="CAC5369516.1"/>
    <property type="molecule type" value="Genomic_DNA"/>
</dbReference>
<keyword evidence="8" id="KW-0812">Transmembrane</keyword>
<organism evidence="10 11">
    <name type="scientific">Mytilus coruscus</name>
    <name type="common">Sea mussel</name>
    <dbReference type="NCBI Taxonomy" id="42192"/>
    <lineage>
        <taxon>Eukaryota</taxon>
        <taxon>Metazoa</taxon>
        <taxon>Spiralia</taxon>
        <taxon>Lophotrochozoa</taxon>
        <taxon>Mollusca</taxon>
        <taxon>Bivalvia</taxon>
        <taxon>Autobranchia</taxon>
        <taxon>Pteriomorphia</taxon>
        <taxon>Mytilida</taxon>
        <taxon>Mytiloidea</taxon>
        <taxon>Mytilidae</taxon>
        <taxon>Mytilinae</taxon>
        <taxon>Mytilus</taxon>
    </lineage>
</organism>
<evidence type="ECO:0000256" key="7">
    <source>
        <dbReference type="ARBA" id="ARBA00023118"/>
    </source>
</evidence>
<keyword evidence="7" id="KW-0051">Antiviral defense</keyword>
<keyword evidence="5" id="KW-0408">Iron</keyword>
<evidence type="ECO:0000256" key="8">
    <source>
        <dbReference type="SAM" id="Phobius"/>
    </source>
</evidence>
<dbReference type="GO" id="GO:0046872">
    <property type="term" value="F:metal ion binding"/>
    <property type="evidence" value="ECO:0007669"/>
    <property type="project" value="UniProtKB-KW"/>
</dbReference>
<protein>
    <submittedName>
        <fullName evidence="10">RSAD2</fullName>
    </submittedName>
</protein>
<keyword evidence="2" id="KW-0004">4Fe-4S</keyword>
<dbReference type="InterPro" id="IPR051196">
    <property type="entry name" value="RSAD2/Viperin_antiviral"/>
</dbReference>
<keyword evidence="11" id="KW-1185">Reference proteome</keyword>
<dbReference type="Pfam" id="PF04055">
    <property type="entry name" value="Radical_SAM"/>
    <property type="match status" value="1"/>
</dbReference>
<dbReference type="Gene3D" id="3.20.20.70">
    <property type="entry name" value="Aldolase class I"/>
    <property type="match status" value="1"/>
</dbReference>
<feature type="domain" description="Radical SAM core" evidence="9">
    <location>
        <begin position="73"/>
        <end position="177"/>
    </location>
</feature>
<keyword evidence="6" id="KW-0411">Iron-sulfur</keyword>
<evidence type="ECO:0000259" key="9">
    <source>
        <dbReference type="PROSITE" id="PS51918"/>
    </source>
</evidence>
<evidence type="ECO:0000256" key="1">
    <source>
        <dbReference type="ARBA" id="ARBA00001966"/>
    </source>
</evidence>
<dbReference type="GO" id="GO:0051539">
    <property type="term" value="F:4 iron, 4 sulfur cluster binding"/>
    <property type="evidence" value="ECO:0007669"/>
    <property type="project" value="UniProtKB-KW"/>
</dbReference>
<name>A0A6J8AKD3_MYTCO</name>
<proteinExistence type="predicted"/>
<gene>
    <name evidence="10" type="ORF">MCOR_8684</name>
</gene>
<dbReference type="Proteomes" id="UP000507470">
    <property type="component" value="Unassembled WGS sequence"/>
</dbReference>
<accession>A0A6J8AKD3</accession>
<sequence length="177" mass="20069">MEFFLIVIAGPCGFLVFTLVATFVVQRIRTRKCAPTRKISTVNISVGESDQRKEENDGKTKSEEEWIPKSESNVKPLSVNYHFTRQCNYSCGFCFHTAKTSFVLPLEQAKRGLELLKKKGMEKINFSGGEPFVVKRGDFVGELCRFCKKDLALPSVTIVSNGSLVTEKWFEKYGEHQ</sequence>
<keyword evidence="4" id="KW-0479">Metal-binding</keyword>
<evidence type="ECO:0000256" key="3">
    <source>
        <dbReference type="ARBA" id="ARBA00022691"/>
    </source>
</evidence>
<dbReference type="PROSITE" id="PS51918">
    <property type="entry name" value="RADICAL_SAM"/>
    <property type="match status" value="1"/>
</dbReference>
<dbReference type="SUPFAM" id="SSF102114">
    <property type="entry name" value="Radical SAM enzymes"/>
    <property type="match status" value="1"/>
</dbReference>
<dbReference type="InterPro" id="IPR007197">
    <property type="entry name" value="rSAM"/>
</dbReference>
<keyword evidence="8" id="KW-1133">Transmembrane helix</keyword>
<dbReference type="PANTHER" id="PTHR21339">
    <property type="entry name" value="RADICAL S-ADENOSYL METHIONINE DOMAIN-CONTAINING PROTEIN 2"/>
    <property type="match status" value="1"/>
</dbReference>
<dbReference type="CDD" id="cd01335">
    <property type="entry name" value="Radical_SAM"/>
    <property type="match status" value="1"/>
</dbReference>
<dbReference type="InterPro" id="IPR058240">
    <property type="entry name" value="rSAM_sf"/>
</dbReference>
<feature type="transmembrane region" description="Helical" evidence="8">
    <location>
        <begin position="6"/>
        <end position="25"/>
    </location>
</feature>
<dbReference type="OrthoDB" id="6138930at2759"/>
<reference evidence="10 11" key="1">
    <citation type="submission" date="2020-06" db="EMBL/GenBank/DDBJ databases">
        <authorList>
            <person name="Li R."/>
            <person name="Bekaert M."/>
        </authorList>
    </citation>
    <scope>NUCLEOTIDE SEQUENCE [LARGE SCALE GENOMIC DNA]</scope>
    <source>
        <strain evidence="11">wild</strain>
    </source>
</reference>
<evidence type="ECO:0000256" key="4">
    <source>
        <dbReference type="ARBA" id="ARBA00022723"/>
    </source>
</evidence>
<evidence type="ECO:0000313" key="10">
    <source>
        <dbReference type="EMBL" id="CAC5369516.1"/>
    </source>
</evidence>
<dbReference type="GO" id="GO:0003824">
    <property type="term" value="F:catalytic activity"/>
    <property type="evidence" value="ECO:0007669"/>
    <property type="project" value="InterPro"/>
</dbReference>
<dbReference type="PANTHER" id="PTHR21339:SF0">
    <property type="entry name" value="S-ADENOSYLMETHIONINE-DEPENDENT NUCLEOTIDE DEHYDRATASE RSAD2"/>
    <property type="match status" value="1"/>
</dbReference>
<dbReference type="GO" id="GO:0051607">
    <property type="term" value="P:defense response to virus"/>
    <property type="evidence" value="ECO:0007669"/>
    <property type="project" value="UniProtKB-KW"/>
</dbReference>
<evidence type="ECO:0000256" key="2">
    <source>
        <dbReference type="ARBA" id="ARBA00022485"/>
    </source>
</evidence>
<comment type="cofactor">
    <cofactor evidence="1">
        <name>[4Fe-4S] cluster</name>
        <dbReference type="ChEBI" id="CHEBI:49883"/>
    </cofactor>
</comment>
<keyword evidence="8" id="KW-0472">Membrane</keyword>
<keyword evidence="3" id="KW-0949">S-adenosyl-L-methionine</keyword>
<evidence type="ECO:0000313" key="11">
    <source>
        <dbReference type="Proteomes" id="UP000507470"/>
    </source>
</evidence>